<evidence type="ECO:0000256" key="2">
    <source>
        <dbReference type="ARBA" id="ARBA00022691"/>
    </source>
</evidence>
<dbReference type="EMBL" id="JBHLWN010000074">
    <property type="protein sequence ID" value="MFC0214482.1"/>
    <property type="molecule type" value="Genomic_DNA"/>
</dbReference>
<keyword evidence="2" id="KW-0949">S-adenosyl-L-methionine</keyword>
<proteinExistence type="predicted"/>
<name>A0ABV6DPF5_9BACL</name>
<keyword evidence="1" id="KW-0808">Transferase</keyword>
<dbReference type="InterPro" id="IPR004298">
    <property type="entry name" value="Nicotian_synth"/>
</dbReference>
<dbReference type="PANTHER" id="PTHR32266">
    <property type="entry name" value="NICOTIANAMINE SYNTHASE 3"/>
    <property type="match status" value="1"/>
</dbReference>
<sequence length="293" mass="32648">METYSTDIPNSCLPAPGSRISTLAAVIQETYAVLRQAADLSPANPAVTEQIGLLAQQIRLPYSPEEVQYILQHEEIQPLRQILLGMLSEAECRMELFDSHQLSLQANGGLSCLRHYRNWETYEHLVRLEREQLRRLRRTDGNDNTVVFVGSGPMPISAMMIHLEEQVNVVCVDMNPDACEAARTLLERVGLGDPVRVVQAEGANYDYAGCGIVFVASLVSGKAKVFEQIRATNPNALVAVRTAEGMRQLMYEAVDESVMETEGWRLLARTSPIHSHAINSTLFYRYDGSGRVQ</sequence>
<evidence type="ECO:0000313" key="4">
    <source>
        <dbReference type="Proteomes" id="UP001589776"/>
    </source>
</evidence>
<dbReference type="SUPFAM" id="SSF53335">
    <property type="entry name" value="S-adenosyl-L-methionine-dependent methyltransferases"/>
    <property type="match status" value="1"/>
</dbReference>
<dbReference type="Proteomes" id="UP001589776">
    <property type="component" value="Unassembled WGS sequence"/>
</dbReference>
<dbReference type="Pfam" id="PF03059">
    <property type="entry name" value="NAS"/>
    <property type="match status" value="1"/>
</dbReference>
<evidence type="ECO:0000256" key="1">
    <source>
        <dbReference type="ARBA" id="ARBA00022679"/>
    </source>
</evidence>
<dbReference type="InterPro" id="IPR029063">
    <property type="entry name" value="SAM-dependent_MTases_sf"/>
</dbReference>
<keyword evidence="4" id="KW-1185">Reference proteome</keyword>
<comment type="caution">
    <text evidence="3">The sequence shown here is derived from an EMBL/GenBank/DDBJ whole genome shotgun (WGS) entry which is preliminary data.</text>
</comment>
<gene>
    <name evidence="3" type="ORF">ACFFK0_18790</name>
</gene>
<dbReference type="PROSITE" id="PS51142">
    <property type="entry name" value="NAS"/>
    <property type="match status" value="1"/>
</dbReference>
<organism evidence="3 4">
    <name type="scientific">Paenibacillus chartarius</name>
    <dbReference type="NCBI Taxonomy" id="747481"/>
    <lineage>
        <taxon>Bacteria</taxon>
        <taxon>Bacillati</taxon>
        <taxon>Bacillota</taxon>
        <taxon>Bacilli</taxon>
        <taxon>Bacillales</taxon>
        <taxon>Paenibacillaceae</taxon>
        <taxon>Paenibacillus</taxon>
    </lineage>
</organism>
<evidence type="ECO:0000313" key="3">
    <source>
        <dbReference type="EMBL" id="MFC0214482.1"/>
    </source>
</evidence>
<accession>A0ABV6DPF5</accession>
<dbReference type="RefSeq" id="WP_377471854.1">
    <property type="nucleotide sequence ID" value="NZ_JBHLWN010000074.1"/>
</dbReference>
<protein>
    <submittedName>
        <fullName evidence="3">Nicotianamine synthase family protein</fullName>
    </submittedName>
</protein>
<reference evidence="3 4" key="1">
    <citation type="submission" date="2024-09" db="EMBL/GenBank/DDBJ databases">
        <authorList>
            <person name="Sun Q."/>
            <person name="Mori K."/>
        </authorList>
    </citation>
    <scope>NUCLEOTIDE SEQUENCE [LARGE SCALE GENOMIC DNA]</scope>
    <source>
        <strain evidence="3 4">CCM 7759</strain>
    </source>
</reference>
<dbReference type="PANTHER" id="PTHR32266:SF12">
    <property type="entry name" value="NICOTIANAMINE SYNTHASE 3"/>
    <property type="match status" value="1"/>
</dbReference>
<dbReference type="Gene3D" id="3.40.50.150">
    <property type="entry name" value="Vaccinia Virus protein VP39"/>
    <property type="match status" value="1"/>
</dbReference>